<name>A0A1I3LHI3_9RHOB</name>
<evidence type="ECO:0000313" key="2">
    <source>
        <dbReference type="Proteomes" id="UP000199377"/>
    </source>
</evidence>
<sequence>MAVENLTATRRHPIAMTTANANQVPKDANMVAVCSTVEVTAAASATSTYTMGRVASAARIMPLSTLYWDDLASTGAPTLDIGFAADPDALNDGLDAATAASSAGVFKAANIANVGLPAWQLAGLSSDPGGFLDVIVTLADADANTGGTLSMVLIYTVDN</sequence>
<accession>A0A1I3LHI3</accession>
<protein>
    <submittedName>
        <fullName evidence="1">Uncharacterized protein</fullName>
    </submittedName>
</protein>
<reference evidence="1 2" key="1">
    <citation type="submission" date="2016-10" db="EMBL/GenBank/DDBJ databases">
        <authorList>
            <person name="de Groot N.N."/>
        </authorList>
    </citation>
    <scope>NUCLEOTIDE SEQUENCE [LARGE SCALE GENOMIC DNA]</scope>
    <source>
        <strain evidence="1 2">CGMCC 1.11030</strain>
    </source>
</reference>
<dbReference type="RefSeq" id="WP_092863096.1">
    <property type="nucleotide sequence ID" value="NZ_FOQH01000010.1"/>
</dbReference>
<gene>
    <name evidence="1" type="ORF">SAMN05216258_11034</name>
</gene>
<dbReference type="EMBL" id="FOQH01000010">
    <property type="protein sequence ID" value="SFI84238.1"/>
    <property type="molecule type" value="Genomic_DNA"/>
</dbReference>
<dbReference type="OrthoDB" id="8455800at2"/>
<dbReference type="STRING" id="1114924.SAMN05216258_11034"/>
<proteinExistence type="predicted"/>
<keyword evidence="2" id="KW-1185">Reference proteome</keyword>
<dbReference type="AlphaFoldDB" id="A0A1I3LHI3"/>
<dbReference type="Proteomes" id="UP000199377">
    <property type="component" value="Unassembled WGS sequence"/>
</dbReference>
<organism evidence="1 2">
    <name type="scientific">Albimonas pacifica</name>
    <dbReference type="NCBI Taxonomy" id="1114924"/>
    <lineage>
        <taxon>Bacteria</taxon>
        <taxon>Pseudomonadati</taxon>
        <taxon>Pseudomonadota</taxon>
        <taxon>Alphaproteobacteria</taxon>
        <taxon>Rhodobacterales</taxon>
        <taxon>Paracoccaceae</taxon>
        <taxon>Albimonas</taxon>
    </lineage>
</organism>
<evidence type="ECO:0000313" key="1">
    <source>
        <dbReference type="EMBL" id="SFI84238.1"/>
    </source>
</evidence>